<evidence type="ECO:0000313" key="2">
    <source>
        <dbReference type="EMBL" id="KAF0985154.1"/>
    </source>
</evidence>
<dbReference type="AlphaFoldDB" id="A0A6A5CEY7"/>
<reference evidence="2 3" key="1">
    <citation type="journal article" date="2019" name="Sci. Rep.">
        <title>Nanopore sequencing improves the draft genome of the human pathogenic amoeba Naegleria fowleri.</title>
        <authorList>
            <person name="Liechti N."/>
            <person name="Schurch N."/>
            <person name="Bruggmann R."/>
            <person name="Wittwer M."/>
        </authorList>
    </citation>
    <scope>NUCLEOTIDE SEQUENCE [LARGE SCALE GENOMIC DNA]</scope>
    <source>
        <strain evidence="2 3">ATCC 30894</strain>
    </source>
</reference>
<dbReference type="GO" id="GO:0008017">
    <property type="term" value="F:microtubule binding"/>
    <property type="evidence" value="ECO:0007669"/>
    <property type="project" value="InterPro"/>
</dbReference>
<dbReference type="InterPro" id="IPR036872">
    <property type="entry name" value="CH_dom_sf"/>
</dbReference>
<name>A0A6A5CEY7_NAEFO</name>
<feature type="domain" description="Calponin-homology (CH)" evidence="1">
    <location>
        <begin position="1"/>
        <end position="93"/>
    </location>
</feature>
<dbReference type="Proteomes" id="UP000444721">
    <property type="component" value="Unassembled WGS sequence"/>
</dbReference>
<dbReference type="EMBL" id="VFQX01000001">
    <property type="protein sequence ID" value="KAF0985154.1"/>
    <property type="molecule type" value="Genomic_DNA"/>
</dbReference>
<dbReference type="InterPro" id="IPR027328">
    <property type="entry name" value="MAPRE"/>
</dbReference>
<dbReference type="PROSITE" id="PS50021">
    <property type="entry name" value="CH"/>
    <property type="match status" value="1"/>
</dbReference>
<organism evidence="2 3">
    <name type="scientific">Naegleria fowleri</name>
    <name type="common">Brain eating amoeba</name>
    <dbReference type="NCBI Taxonomy" id="5763"/>
    <lineage>
        <taxon>Eukaryota</taxon>
        <taxon>Discoba</taxon>
        <taxon>Heterolobosea</taxon>
        <taxon>Tetramitia</taxon>
        <taxon>Eutetramitia</taxon>
        <taxon>Vahlkampfiidae</taxon>
        <taxon>Naegleria</taxon>
    </lineage>
</organism>
<dbReference type="Gene3D" id="1.10.418.10">
    <property type="entry name" value="Calponin-like domain"/>
    <property type="match status" value="1"/>
</dbReference>
<dbReference type="SUPFAM" id="SSF47576">
    <property type="entry name" value="Calponin-homology domain, CH-domain"/>
    <property type="match status" value="1"/>
</dbReference>
<dbReference type="InterPro" id="IPR001715">
    <property type="entry name" value="CH_dom"/>
</dbReference>
<accession>A0A6A5CEY7</accession>
<comment type="caution">
    <text evidence="2">The sequence shown here is derived from an EMBL/GenBank/DDBJ whole genome shotgun (WGS) entry which is preliminary data.</text>
</comment>
<sequence>MNQLLETEFSKIEECSDGIVYTLLFNAIFPQHFPLTKINFNAVYPLEKKANLDKLQKLLAELKIPYSIATDKISNGKLQDNIEFLQWIYTFISKNFEHVETKGLYERREKVVLHFGRKNHIEPPIEYIKNEETRKRLFPKLKQVSASHLREEDEFYQSQAEMLLNNYSDIEHFSEQLESEIREKVQRNESNYKIIQQLLDERTSLFDKLLLVEVCILR</sequence>
<dbReference type="PANTHER" id="PTHR10623">
    <property type="entry name" value="MICROTUBULE-ASSOCIATED PROTEIN RP/EB FAMILY MEMBER"/>
    <property type="match status" value="1"/>
</dbReference>
<protein>
    <recommendedName>
        <fullName evidence="1">Calponin-homology (CH) domain-containing protein</fullName>
    </recommendedName>
</protein>
<dbReference type="Pfam" id="PF00307">
    <property type="entry name" value="CH"/>
    <property type="match status" value="1"/>
</dbReference>
<keyword evidence="3" id="KW-1185">Reference proteome</keyword>
<evidence type="ECO:0000259" key="1">
    <source>
        <dbReference type="PROSITE" id="PS50021"/>
    </source>
</evidence>
<dbReference type="GeneID" id="68107411"/>
<dbReference type="OrthoDB" id="2119228at2759"/>
<dbReference type="VEuPathDB" id="AmoebaDB:NF0012060"/>
<dbReference type="RefSeq" id="XP_044569867.1">
    <property type="nucleotide sequence ID" value="XM_044705068.1"/>
</dbReference>
<evidence type="ECO:0000313" key="3">
    <source>
        <dbReference type="Proteomes" id="UP000444721"/>
    </source>
</evidence>
<gene>
    <name evidence="2" type="ORF">FDP41_000193</name>
</gene>
<dbReference type="VEuPathDB" id="AmoebaDB:NfTy_025080"/>
<proteinExistence type="predicted"/>
<dbReference type="VEuPathDB" id="AmoebaDB:FDP41_000193"/>